<dbReference type="AlphaFoldDB" id="A0A9P5ZSK5"/>
<dbReference type="InterPro" id="IPR001338">
    <property type="entry name" value="Class_I_Hydrophobin"/>
</dbReference>
<keyword evidence="3 8" id="KW-0134">Cell wall</keyword>
<evidence type="ECO:0000256" key="4">
    <source>
        <dbReference type="ARBA" id="ARBA00022525"/>
    </source>
</evidence>
<keyword evidence="10" id="KW-1185">Reference proteome</keyword>
<dbReference type="PROSITE" id="PS00956">
    <property type="entry name" value="HYDROPHOBIN"/>
    <property type="match status" value="1"/>
</dbReference>
<evidence type="ECO:0000256" key="7">
    <source>
        <dbReference type="ARBA" id="ARBA00093546"/>
    </source>
</evidence>
<name>A0A9P5ZSK5_PLEER</name>
<dbReference type="GO" id="GO:0009277">
    <property type="term" value="C:fungal-type cell wall"/>
    <property type="evidence" value="ECO:0007669"/>
    <property type="project" value="InterPro"/>
</dbReference>
<evidence type="ECO:0000313" key="9">
    <source>
        <dbReference type="EMBL" id="KAF9493677.1"/>
    </source>
</evidence>
<feature type="chain" id="PRO_5040537393" description="Hydrophobin" evidence="8">
    <location>
        <begin position="22"/>
        <end position="135"/>
    </location>
</feature>
<proteinExistence type="inferred from homology"/>
<dbReference type="EMBL" id="MU154582">
    <property type="protein sequence ID" value="KAF9493677.1"/>
    <property type="molecule type" value="Genomic_DNA"/>
</dbReference>
<evidence type="ECO:0000256" key="1">
    <source>
        <dbReference type="ARBA" id="ARBA00004191"/>
    </source>
</evidence>
<comment type="caution">
    <text evidence="9">The sequence shown here is derived from an EMBL/GenBank/DDBJ whole genome shotgun (WGS) entry which is preliminary data.</text>
</comment>
<accession>A0A9P5ZSK5</accession>
<keyword evidence="4 8" id="KW-0964">Secreted</keyword>
<dbReference type="OrthoDB" id="4225815at2759"/>
<sequence length="135" mass="13452">MFAKSATIATVVAALAGLAAAVPTADCRTSKTCSSGKVAPVAPAVPIGTCSTGKVQCCNSVEHSTQPHVNNLLLGLERFGLVKGLIGGLTGNVGIQCSPLLLSGNSCTAQTACCENVHFNGLIAVGCSPVNLSLL</sequence>
<evidence type="ECO:0000256" key="2">
    <source>
        <dbReference type="ARBA" id="ARBA00010446"/>
    </source>
</evidence>
<comment type="similarity">
    <text evidence="2 8">Belongs to the fungal hydrophobin family.</text>
</comment>
<keyword evidence="5 8" id="KW-0732">Signal</keyword>
<evidence type="ECO:0000256" key="8">
    <source>
        <dbReference type="RuleBase" id="RU365009"/>
    </source>
</evidence>
<organism evidence="9 10">
    <name type="scientific">Pleurotus eryngii</name>
    <name type="common">Boletus of the steppes</name>
    <dbReference type="NCBI Taxonomy" id="5323"/>
    <lineage>
        <taxon>Eukaryota</taxon>
        <taxon>Fungi</taxon>
        <taxon>Dikarya</taxon>
        <taxon>Basidiomycota</taxon>
        <taxon>Agaricomycotina</taxon>
        <taxon>Agaricomycetes</taxon>
        <taxon>Agaricomycetidae</taxon>
        <taxon>Agaricales</taxon>
        <taxon>Pleurotineae</taxon>
        <taxon>Pleurotaceae</taxon>
        <taxon>Pleurotus</taxon>
    </lineage>
</organism>
<dbReference type="Proteomes" id="UP000807025">
    <property type="component" value="Unassembled WGS sequence"/>
</dbReference>
<evidence type="ECO:0000313" key="10">
    <source>
        <dbReference type="Proteomes" id="UP000807025"/>
    </source>
</evidence>
<dbReference type="SMART" id="SM00075">
    <property type="entry name" value="HYDRO"/>
    <property type="match status" value="1"/>
</dbReference>
<comment type="subunit">
    <text evidence="7">Self-assembles to form functional amyloid fibrils called rodlets. Self-assembly into fibrillar rodlets occurs spontaneously at hydrophobic:hydrophilic interfaces and the rodlets further associate laterally to form amphipathic monolayers.</text>
</comment>
<evidence type="ECO:0000256" key="5">
    <source>
        <dbReference type="ARBA" id="ARBA00022729"/>
    </source>
</evidence>
<dbReference type="Pfam" id="PF01185">
    <property type="entry name" value="Hydrophobin"/>
    <property type="match status" value="1"/>
</dbReference>
<evidence type="ECO:0000256" key="3">
    <source>
        <dbReference type="ARBA" id="ARBA00022512"/>
    </source>
</evidence>
<dbReference type="InterPro" id="IPR019778">
    <property type="entry name" value="Class_I_Hydrophobin_CS"/>
</dbReference>
<protein>
    <recommendedName>
        <fullName evidence="8">Hydrophobin</fullName>
    </recommendedName>
</protein>
<reference evidence="9" key="1">
    <citation type="submission" date="2020-11" db="EMBL/GenBank/DDBJ databases">
        <authorList>
            <consortium name="DOE Joint Genome Institute"/>
            <person name="Ahrendt S."/>
            <person name="Riley R."/>
            <person name="Andreopoulos W."/>
            <person name="Labutti K."/>
            <person name="Pangilinan J."/>
            <person name="Ruiz-Duenas F.J."/>
            <person name="Barrasa J.M."/>
            <person name="Sanchez-Garcia M."/>
            <person name="Camarero S."/>
            <person name="Miyauchi S."/>
            <person name="Serrano A."/>
            <person name="Linde D."/>
            <person name="Babiker R."/>
            <person name="Drula E."/>
            <person name="Ayuso-Fernandez I."/>
            <person name="Pacheco R."/>
            <person name="Padilla G."/>
            <person name="Ferreira P."/>
            <person name="Barriuso J."/>
            <person name="Kellner H."/>
            <person name="Castanera R."/>
            <person name="Alfaro M."/>
            <person name="Ramirez L."/>
            <person name="Pisabarro A.G."/>
            <person name="Kuo A."/>
            <person name="Tritt A."/>
            <person name="Lipzen A."/>
            <person name="He G."/>
            <person name="Yan M."/>
            <person name="Ng V."/>
            <person name="Cullen D."/>
            <person name="Martin F."/>
            <person name="Rosso M.-N."/>
            <person name="Henrissat B."/>
            <person name="Hibbett D."/>
            <person name="Martinez A.T."/>
            <person name="Grigoriev I.V."/>
        </authorList>
    </citation>
    <scope>NUCLEOTIDE SEQUENCE</scope>
    <source>
        <strain evidence="9">ATCC 90797</strain>
    </source>
</reference>
<dbReference type="GO" id="GO:0005199">
    <property type="term" value="F:structural constituent of cell wall"/>
    <property type="evidence" value="ECO:0007669"/>
    <property type="project" value="InterPro"/>
</dbReference>
<feature type="signal peptide" evidence="8">
    <location>
        <begin position="1"/>
        <end position="21"/>
    </location>
</feature>
<keyword evidence="6 8" id="KW-1015">Disulfide bond</keyword>
<dbReference type="CDD" id="cd23507">
    <property type="entry name" value="hydrophobin_I"/>
    <property type="match status" value="1"/>
</dbReference>
<gene>
    <name evidence="9" type="ORF">BDN71DRAFT_1449904</name>
</gene>
<comment type="subcellular location">
    <subcellularLocation>
        <location evidence="1 8">Secreted</location>
        <location evidence="1 8">Cell wall</location>
    </subcellularLocation>
</comment>
<evidence type="ECO:0000256" key="6">
    <source>
        <dbReference type="ARBA" id="ARBA00023157"/>
    </source>
</evidence>